<name>A0A258FSQ8_9CAUL</name>
<organism evidence="3 4">
    <name type="scientific">Brevundimonas subvibrioides</name>
    <dbReference type="NCBI Taxonomy" id="74313"/>
    <lineage>
        <taxon>Bacteria</taxon>
        <taxon>Pseudomonadati</taxon>
        <taxon>Pseudomonadota</taxon>
        <taxon>Alphaproteobacteria</taxon>
        <taxon>Caulobacterales</taxon>
        <taxon>Caulobacteraceae</taxon>
        <taxon>Brevundimonas</taxon>
    </lineage>
</organism>
<accession>A0A258FSQ8</accession>
<keyword evidence="1" id="KW-1133">Transmembrane helix</keyword>
<sequence length="381" mass="40763">MSPALLFPAGLAALAAVLIPLVIHIARRTESRTVNFAALAWLEERPKPRRRLRLDELWLLAFRLLLLTLIAVGLAQPVLWGAADRRPVVAVAPGLDSSSYETAEGARRVWLAPGFPEIGQAAPTAGGTTASLVRQLDAELAPGTPLEVILPPILNDADAQRPILSRPVGWRTATPATETELEAPAPPALTVRFGPDGEAAVRYFRAAATAWAEADAEPGIVAEPVAAPLPRDARHLIWLDASTPPAQIVDWVRRGGTIMLAEGARVPLDVAPRPVWSDAEGLPIAALGRLDQGRVIQLDRALTPEAMPQLLDPDFPDRLAGLLAPAPDPMRVAATDHAPLTGAAPYEQPPLDLRPWLALLIALVFGAERWLATRRVRGPAP</sequence>
<evidence type="ECO:0000313" key="3">
    <source>
        <dbReference type="EMBL" id="OYX35169.1"/>
    </source>
</evidence>
<dbReference type="Pfam" id="PF07584">
    <property type="entry name" value="BatA"/>
    <property type="match status" value="1"/>
</dbReference>
<keyword evidence="1" id="KW-0472">Membrane</keyword>
<keyword evidence="1" id="KW-0812">Transmembrane</keyword>
<dbReference type="PANTHER" id="PTHR37464:SF1">
    <property type="entry name" value="BLL2463 PROTEIN"/>
    <property type="match status" value="1"/>
</dbReference>
<feature type="transmembrane region" description="Helical" evidence="1">
    <location>
        <begin position="6"/>
        <end position="26"/>
    </location>
</feature>
<dbReference type="AlphaFoldDB" id="A0A258FSQ8"/>
<evidence type="ECO:0000259" key="2">
    <source>
        <dbReference type="Pfam" id="PF07584"/>
    </source>
</evidence>
<comment type="caution">
    <text evidence="3">The sequence shown here is derived from an EMBL/GenBank/DDBJ whole genome shotgun (WGS) entry which is preliminary data.</text>
</comment>
<feature type="domain" description="Aerotolerance regulator N-terminal" evidence="2">
    <location>
        <begin position="4"/>
        <end position="77"/>
    </location>
</feature>
<dbReference type="EMBL" id="NCEB01000005">
    <property type="protein sequence ID" value="OYX35169.1"/>
    <property type="molecule type" value="Genomic_DNA"/>
</dbReference>
<protein>
    <recommendedName>
        <fullName evidence="2">Aerotolerance regulator N-terminal domain-containing protein</fullName>
    </recommendedName>
</protein>
<gene>
    <name evidence="3" type="ORF">B7Z01_03100</name>
</gene>
<dbReference type="InterPro" id="IPR011933">
    <property type="entry name" value="Double_TM_dom"/>
</dbReference>
<dbReference type="PANTHER" id="PTHR37464">
    <property type="entry name" value="BLL2463 PROTEIN"/>
    <property type="match status" value="1"/>
</dbReference>
<evidence type="ECO:0000256" key="1">
    <source>
        <dbReference type="SAM" id="Phobius"/>
    </source>
</evidence>
<dbReference type="Proteomes" id="UP000215595">
    <property type="component" value="Unassembled WGS sequence"/>
</dbReference>
<dbReference type="NCBIfam" id="TIGR02226">
    <property type="entry name" value="two_anch"/>
    <property type="match status" value="1"/>
</dbReference>
<feature type="transmembrane region" description="Helical" evidence="1">
    <location>
        <begin position="57"/>
        <end position="80"/>
    </location>
</feature>
<reference evidence="3 4" key="1">
    <citation type="submission" date="2017-03" db="EMBL/GenBank/DDBJ databases">
        <title>Lifting the veil on microbial sulfur biogeochemistry in mining wastewaters.</title>
        <authorList>
            <person name="Kantor R.S."/>
            <person name="Colenbrander Nelson T."/>
            <person name="Marshall S."/>
            <person name="Bennett D."/>
            <person name="Apte S."/>
            <person name="Camacho D."/>
            <person name="Thomas B.C."/>
            <person name="Warren L.A."/>
            <person name="Banfield J.F."/>
        </authorList>
    </citation>
    <scope>NUCLEOTIDE SEQUENCE [LARGE SCALE GENOMIC DNA]</scope>
    <source>
        <strain evidence="3">32-69-9</strain>
    </source>
</reference>
<evidence type="ECO:0000313" key="4">
    <source>
        <dbReference type="Proteomes" id="UP000215595"/>
    </source>
</evidence>
<proteinExistence type="predicted"/>
<dbReference type="InterPro" id="IPR024163">
    <property type="entry name" value="Aerotolerance_reg_N"/>
</dbReference>